<proteinExistence type="inferred from homology"/>
<keyword evidence="13" id="KW-0812">Transmembrane</keyword>
<organism evidence="15 16">
    <name type="scientific">Neotabrizicola shimadae</name>
    <dbReference type="NCBI Taxonomy" id="2807096"/>
    <lineage>
        <taxon>Bacteria</taxon>
        <taxon>Pseudomonadati</taxon>
        <taxon>Pseudomonadota</taxon>
        <taxon>Alphaproteobacteria</taxon>
        <taxon>Rhodobacterales</taxon>
        <taxon>Paracoccaceae</taxon>
        <taxon>Neotabrizicola</taxon>
    </lineage>
</organism>
<keyword evidence="3" id="KW-0547">Nucleotide-binding</keyword>
<keyword evidence="13" id="KW-0472">Membrane</keyword>
<evidence type="ECO:0000256" key="4">
    <source>
        <dbReference type="ARBA" id="ARBA00022840"/>
    </source>
</evidence>
<evidence type="ECO:0000256" key="1">
    <source>
        <dbReference type="ARBA" id="ARBA00009919"/>
    </source>
</evidence>
<dbReference type="CDD" id="cd00757">
    <property type="entry name" value="ThiF_MoeB_HesA_family"/>
    <property type="match status" value="1"/>
</dbReference>
<dbReference type="GO" id="GO:0008641">
    <property type="term" value="F:ubiquitin-like modifier activating enzyme activity"/>
    <property type="evidence" value="ECO:0007669"/>
    <property type="project" value="InterPro"/>
</dbReference>
<accession>A0A8G0ZXJ9</accession>
<evidence type="ECO:0000256" key="8">
    <source>
        <dbReference type="ARBA" id="ARBA00066884"/>
    </source>
</evidence>
<reference evidence="15" key="1">
    <citation type="submission" date="2021-02" db="EMBL/GenBank/DDBJ databases">
        <title>Rhodobacter shimadae sp. nov., an aerobic anoxygenic phototrophic bacterium isolated from a hot spring.</title>
        <authorList>
            <person name="Muramatsu S."/>
            <person name="Haruta S."/>
            <person name="Hirose S."/>
            <person name="Hanada S."/>
        </authorList>
    </citation>
    <scope>NUCLEOTIDE SEQUENCE</scope>
    <source>
        <strain evidence="15">N10</strain>
    </source>
</reference>
<evidence type="ECO:0000256" key="5">
    <source>
        <dbReference type="ARBA" id="ARBA00052218"/>
    </source>
</evidence>
<dbReference type="FunFam" id="3.40.50.720:FF:000033">
    <property type="entry name" value="Adenylyltransferase and sulfurtransferase MOCS3"/>
    <property type="match status" value="1"/>
</dbReference>
<feature type="transmembrane region" description="Helical" evidence="13">
    <location>
        <begin position="127"/>
        <end position="147"/>
    </location>
</feature>
<evidence type="ECO:0000256" key="12">
    <source>
        <dbReference type="ARBA" id="ARBA00078531"/>
    </source>
</evidence>
<evidence type="ECO:0000256" key="10">
    <source>
        <dbReference type="ARBA" id="ARBA00075110"/>
    </source>
</evidence>
<evidence type="ECO:0000259" key="14">
    <source>
        <dbReference type="Pfam" id="PF00899"/>
    </source>
</evidence>
<evidence type="ECO:0000256" key="2">
    <source>
        <dbReference type="ARBA" id="ARBA00022679"/>
    </source>
</evidence>
<dbReference type="InterPro" id="IPR035985">
    <property type="entry name" value="Ubiquitin-activating_enz"/>
</dbReference>
<dbReference type="EC" id="2.7.7.80" evidence="8"/>
<dbReference type="KEGG" id="nsm:JO391_03295"/>
<dbReference type="SUPFAM" id="SSF69572">
    <property type="entry name" value="Activating enzymes of the ubiquitin-like proteins"/>
    <property type="match status" value="1"/>
</dbReference>
<keyword evidence="4" id="KW-0067">ATP-binding</keyword>
<evidence type="ECO:0000256" key="9">
    <source>
        <dbReference type="ARBA" id="ARBA00073635"/>
    </source>
</evidence>
<feature type="transmembrane region" description="Helical" evidence="13">
    <location>
        <begin position="29"/>
        <end position="47"/>
    </location>
</feature>
<gene>
    <name evidence="15" type="primary">moeB</name>
    <name evidence="15" type="ORF">JO391_03295</name>
</gene>
<dbReference type="Gene3D" id="3.40.50.720">
    <property type="entry name" value="NAD(P)-binding Rossmann-like Domain"/>
    <property type="match status" value="1"/>
</dbReference>
<evidence type="ECO:0000313" key="15">
    <source>
        <dbReference type="EMBL" id="QYZ70560.1"/>
    </source>
</evidence>
<evidence type="ECO:0000256" key="7">
    <source>
        <dbReference type="ARBA" id="ARBA00063809"/>
    </source>
</evidence>
<dbReference type="InterPro" id="IPR000594">
    <property type="entry name" value="ThiF_NAD_FAD-bd"/>
</dbReference>
<feature type="transmembrane region" description="Helical" evidence="13">
    <location>
        <begin position="59"/>
        <end position="80"/>
    </location>
</feature>
<keyword evidence="16" id="KW-1185">Reference proteome</keyword>
<dbReference type="GO" id="GO:0005829">
    <property type="term" value="C:cytosol"/>
    <property type="evidence" value="ECO:0007669"/>
    <property type="project" value="TreeGrafter"/>
</dbReference>
<keyword evidence="13" id="KW-1133">Transmembrane helix</keyword>
<dbReference type="GO" id="GO:0004792">
    <property type="term" value="F:thiosulfate-cyanide sulfurtransferase activity"/>
    <property type="evidence" value="ECO:0007669"/>
    <property type="project" value="TreeGrafter"/>
</dbReference>
<dbReference type="Pfam" id="PF00899">
    <property type="entry name" value="ThiF"/>
    <property type="match status" value="1"/>
</dbReference>
<evidence type="ECO:0000256" key="13">
    <source>
        <dbReference type="SAM" id="Phobius"/>
    </source>
</evidence>
<dbReference type="GO" id="GO:0061605">
    <property type="term" value="F:molybdopterin-synthase adenylyltransferase activity"/>
    <property type="evidence" value="ECO:0007669"/>
    <property type="project" value="UniProtKB-EC"/>
</dbReference>
<comment type="similarity">
    <text evidence="1">Belongs to the HesA/MoeB/ThiF family.</text>
</comment>
<evidence type="ECO:0000256" key="3">
    <source>
        <dbReference type="ARBA" id="ARBA00022741"/>
    </source>
</evidence>
<evidence type="ECO:0000256" key="6">
    <source>
        <dbReference type="ARBA" id="ARBA00055169"/>
    </source>
</evidence>
<dbReference type="PANTHER" id="PTHR10953:SF102">
    <property type="entry name" value="ADENYLYLTRANSFERASE AND SULFURTRANSFERASE MOCS3"/>
    <property type="match status" value="1"/>
</dbReference>
<comment type="subunit">
    <text evidence="7">Homodimer. Forms a stable heterotetrameric complex of 2 MoeB and 2 MoaD during adenylation of MoaD.</text>
</comment>
<dbReference type="GO" id="GO:0008146">
    <property type="term" value="F:sulfotransferase activity"/>
    <property type="evidence" value="ECO:0007669"/>
    <property type="project" value="TreeGrafter"/>
</dbReference>
<feature type="transmembrane region" description="Helical" evidence="13">
    <location>
        <begin position="6"/>
        <end position="22"/>
    </location>
</feature>
<sequence>MLPVLILMAAVWGLGWLIGLPTRLRIAGLALIWAGVVLVQLLLPAGHPLRVATGGQVEPWAVLGGLAALVIGYRALLLHLRARAKPAAMPAAPAAPGPFSPAELDRYARHILLREIGGPGQRRMKDATVLVVGAGGLGSPALLYLAAAGVGTIHVIDDDVVDASNLQRQIIHSGDRIGQPKVASASEAMRALNPHVTVVPHRRRLDASAAAELFPACDLILDGSDNFDTRYAVNAAAVAAGKPLIAAALTQWEGQIALYDPARGTPCYACVFPDRPAPGMVPTCAEVGVAAPLPGILGSMMAMEAVKHLTGAGETLAGRMMIYDGLYAEARVIRTSRNPDCPVCGHLHGGKT</sequence>
<evidence type="ECO:0000313" key="16">
    <source>
        <dbReference type="Proteomes" id="UP000826300"/>
    </source>
</evidence>
<evidence type="ECO:0000256" key="11">
    <source>
        <dbReference type="ARBA" id="ARBA00075328"/>
    </source>
</evidence>
<protein>
    <recommendedName>
        <fullName evidence="9">Molybdopterin-synthase adenylyltransferase</fullName>
        <ecNumber evidence="8">2.7.7.80</ecNumber>
    </recommendedName>
    <alternativeName>
        <fullName evidence="12">MoaD protein adenylase</fullName>
    </alternativeName>
    <alternativeName>
        <fullName evidence="10">Molybdopterin-converting factor subunit 1 adenylase</fullName>
    </alternativeName>
    <alternativeName>
        <fullName evidence="11">Sulfur carrier protein MoaD adenylyltransferase</fullName>
    </alternativeName>
</protein>
<name>A0A8G0ZXJ9_9RHOB</name>
<dbReference type="RefSeq" id="WP_220662778.1">
    <property type="nucleotide sequence ID" value="NZ_CP069370.1"/>
</dbReference>
<dbReference type="EMBL" id="CP069370">
    <property type="protein sequence ID" value="QYZ70560.1"/>
    <property type="molecule type" value="Genomic_DNA"/>
</dbReference>
<keyword evidence="15" id="KW-0548">Nucleotidyltransferase</keyword>
<dbReference type="Proteomes" id="UP000826300">
    <property type="component" value="Chromosome"/>
</dbReference>
<comment type="catalytic activity">
    <reaction evidence="5">
        <text>[molybdopterin-synthase sulfur-carrier protein]-C-terminal Gly-Gly + ATP + H(+) = [molybdopterin-synthase sulfur-carrier protein]-C-terminal Gly-Gly-AMP + diphosphate</text>
        <dbReference type="Rhea" id="RHEA:43616"/>
        <dbReference type="Rhea" id="RHEA-COMP:12159"/>
        <dbReference type="Rhea" id="RHEA-COMP:12202"/>
        <dbReference type="ChEBI" id="CHEBI:15378"/>
        <dbReference type="ChEBI" id="CHEBI:30616"/>
        <dbReference type="ChEBI" id="CHEBI:33019"/>
        <dbReference type="ChEBI" id="CHEBI:90618"/>
        <dbReference type="ChEBI" id="CHEBI:90778"/>
        <dbReference type="EC" id="2.7.7.80"/>
    </reaction>
</comment>
<comment type="function">
    <text evidence="6">Catalyzes the adenylation by ATP of the carboxyl group of the C-terminal glycine of sulfur carrier protein MoaD.</text>
</comment>
<dbReference type="InterPro" id="IPR045886">
    <property type="entry name" value="ThiF/MoeB/HesA"/>
</dbReference>
<feature type="domain" description="THIF-type NAD/FAD binding fold" evidence="14">
    <location>
        <begin position="107"/>
        <end position="343"/>
    </location>
</feature>
<dbReference type="AlphaFoldDB" id="A0A8G0ZXJ9"/>
<dbReference type="PANTHER" id="PTHR10953">
    <property type="entry name" value="UBIQUITIN-ACTIVATING ENZYME E1"/>
    <property type="match status" value="1"/>
</dbReference>
<dbReference type="NCBIfam" id="NF004281">
    <property type="entry name" value="PRK05690.1"/>
    <property type="match status" value="1"/>
</dbReference>
<dbReference type="GO" id="GO:0005524">
    <property type="term" value="F:ATP binding"/>
    <property type="evidence" value="ECO:0007669"/>
    <property type="project" value="UniProtKB-KW"/>
</dbReference>
<keyword evidence="2" id="KW-0808">Transferase</keyword>